<dbReference type="RefSeq" id="WP_377554279.1">
    <property type="nucleotide sequence ID" value="NZ_JBHUHQ010000002.1"/>
</dbReference>
<protein>
    <submittedName>
        <fullName evidence="6">Alpha-amylase family glycosyl hydrolase</fullName>
    </submittedName>
</protein>
<dbReference type="Gene3D" id="3.20.20.80">
    <property type="entry name" value="Glycosidases"/>
    <property type="match status" value="1"/>
</dbReference>
<proteinExistence type="predicted"/>
<dbReference type="InterPro" id="IPR054174">
    <property type="entry name" value="Alpha-amylase-like_C"/>
</dbReference>
<dbReference type="PANTHER" id="PTHR10357">
    <property type="entry name" value="ALPHA-AMYLASE FAMILY MEMBER"/>
    <property type="match status" value="1"/>
</dbReference>
<organism evidence="6 7">
    <name type="scientific">Ornithinibacillus salinisoli</name>
    <dbReference type="NCBI Taxonomy" id="1848459"/>
    <lineage>
        <taxon>Bacteria</taxon>
        <taxon>Bacillati</taxon>
        <taxon>Bacillota</taxon>
        <taxon>Bacilli</taxon>
        <taxon>Bacillales</taxon>
        <taxon>Bacillaceae</taxon>
        <taxon>Ornithinibacillus</taxon>
    </lineage>
</organism>
<feature type="domain" description="Glycosyl hydrolase family 13 catalytic" evidence="5">
    <location>
        <begin position="36"/>
        <end position="372"/>
    </location>
</feature>
<keyword evidence="7" id="KW-1185">Reference proteome</keyword>
<dbReference type="SUPFAM" id="SSF51445">
    <property type="entry name" value="(Trans)glycosidases"/>
    <property type="match status" value="1"/>
</dbReference>
<keyword evidence="6" id="KW-0378">Hydrolase</keyword>
<keyword evidence="4" id="KW-1133">Transmembrane helix</keyword>
<evidence type="ECO:0000313" key="6">
    <source>
        <dbReference type="EMBL" id="MFD2042719.1"/>
    </source>
</evidence>
<dbReference type="InterPro" id="IPR017853">
    <property type="entry name" value="GH"/>
</dbReference>
<reference evidence="7" key="1">
    <citation type="journal article" date="2019" name="Int. J. Syst. Evol. Microbiol.">
        <title>The Global Catalogue of Microorganisms (GCM) 10K type strain sequencing project: providing services to taxonomists for standard genome sequencing and annotation.</title>
        <authorList>
            <consortium name="The Broad Institute Genomics Platform"/>
            <consortium name="The Broad Institute Genome Sequencing Center for Infectious Disease"/>
            <person name="Wu L."/>
            <person name="Ma J."/>
        </authorList>
    </citation>
    <scope>NUCLEOTIDE SEQUENCE [LARGE SCALE GENOMIC DNA]</scope>
    <source>
        <strain evidence="7">R28</strain>
    </source>
</reference>
<dbReference type="SMART" id="SM00642">
    <property type="entry name" value="Aamy"/>
    <property type="match status" value="1"/>
</dbReference>
<feature type="transmembrane region" description="Helical" evidence="4">
    <location>
        <begin position="467"/>
        <end position="487"/>
    </location>
</feature>
<accession>A0ABW4VU75</accession>
<gene>
    <name evidence="6" type="ORF">ACFSJF_00150</name>
</gene>
<dbReference type="GO" id="GO:0016787">
    <property type="term" value="F:hydrolase activity"/>
    <property type="evidence" value="ECO:0007669"/>
    <property type="project" value="UniProtKB-KW"/>
</dbReference>
<evidence type="ECO:0000256" key="2">
    <source>
        <dbReference type="ARBA" id="ARBA00022723"/>
    </source>
</evidence>
<evidence type="ECO:0000256" key="4">
    <source>
        <dbReference type="SAM" id="Phobius"/>
    </source>
</evidence>
<dbReference type="SUPFAM" id="SSF51011">
    <property type="entry name" value="Glycosyl hydrolase domain"/>
    <property type="match status" value="1"/>
</dbReference>
<comment type="caution">
    <text evidence="6">The sequence shown here is derived from an EMBL/GenBank/DDBJ whole genome shotgun (WGS) entry which is preliminary data.</text>
</comment>
<keyword evidence="3" id="KW-0732">Signal</keyword>
<keyword evidence="2" id="KW-0479">Metal-binding</keyword>
<dbReference type="Gene3D" id="2.60.40.1180">
    <property type="entry name" value="Golgi alpha-mannosidase II"/>
    <property type="match status" value="1"/>
</dbReference>
<dbReference type="InterPro" id="IPR013780">
    <property type="entry name" value="Glyco_hydro_b"/>
</dbReference>
<dbReference type="InterPro" id="IPR006047">
    <property type="entry name" value="GH13_cat_dom"/>
</dbReference>
<evidence type="ECO:0000313" key="7">
    <source>
        <dbReference type="Proteomes" id="UP001597383"/>
    </source>
</evidence>
<evidence type="ECO:0000256" key="1">
    <source>
        <dbReference type="ARBA" id="ARBA00001913"/>
    </source>
</evidence>
<comment type="cofactor">
    <cofactor evidence="1">
        <name>Ca(2+)</name>
        <dbReference type="ChEBI" id="CHEBI:29108"/>
    </cofactor>
</comment>
<keyword evidence="4" id="KW-0472">Membrane</keyword>
<dbReference type="EMBL" id="JBHUHQ010000002">
    <property type="protein sequence ID" value="MFD2042719.1"/>
    <property type="molecule type" value="Genomic_DNA"/>
</dbReference>
<keyword evidence="4" id="KW-0812">Transmembrane</keyword>
<evidence type="ECO:0000256" key="3">
    <source>
        <dbReference type="ARBA" id="ARBA00022729"/>
    </source>
</evidence>
<sequence>MKKISMLIIAIFVIYIVPLGQVSAEESDMNEEIIYSIFVDRFNNGNHAITEQVRLDDPNAYHGGDLEGITLKLDDIKQLGFTAIALSPIFENAPDGYHGYWVEDFFEVEEQFGTIDDLKKLVEEAHERDLKVILEFTPNYVSNNHPAVTDPVNQDWILPDATIDTEGATWTDQVAVLNQDHPEVAAMLMEAAAYWLEEVNIDGYKIHAADQTTPGFLAEFTAHVKNLNPNTYIIADLLSDQEAEHVYVDPHIDAIENTAMYESIIDVFAEVDNPVSDIYDVWESQRNKDGYVYVDDAFTDRFTQKFSVNGRNTLTTWQLALTYMLTTPGVPILFQGSEIPMYGEFPNNQRLVDFNSGEEEIKEFYTRITSMKEEFLPLKYGDFELISSDRGMSIFKRTYQEESMYIAINNDSESRAITVPGIEAGSQLRGLLGDNLVREQDNGEYKVSMAREAAEVFIVEENSGLNWGFITPIVGVFLLFVFGVIILSRKQRKNGTVQK</sequence>
<evidence type="ECO:0000259" key="5">
    <source>
        <dbReference type="SMART" id="SM00642"/>
    </source>
</evidence>
<name>A0ABW4VU75_9BACI</name>
<dbReference type="Pfam" id="PF22026">
    <property type="entry name" value="Alpha-amylase_C_2"/>
    <property type="match status" value="1"/>
</dbReference>
<dbReference type="PANTHER" id="PTHR10357:SF215">
    <property type="entry name" value="ALPHA-AMYLASE 1"/>
    <property type="match status" value="1"/>
</dbReference>
<dbReference type="Proteomes" id="UP001597383">
    <property type="component" value="Unassembled WGS sequence"/>
</dbReference>
<dbReference type="Pfam" id="PF00128">
    <property type="entry name" value="Alpha-amylase"/>
    <property type="match status" value="1"/>
</dbReference>